<evidence type="ECO:0000313" key="2">
    <source>
        <dbReference type="EMBL" id="EAR86777.2"/>
    </source>
</evidence>
<dbReference type="EMBL" id="GG662857">
    <property type="protein sequence ID" value="EAR86777.2"/>
    <property type="molecule type" value="Genomic_DNA"/>
</dbReference>
<dbReference type="GeneID" id="7823523"/>
<keyword evidence="3" id="KW-1185">Reference proteome</keyword>
<name>Q22NK8_TETTS</name>
<dbReference type="RefSeq" id="XP_001007022.2">
    <property type="nucleotide sequence ID" value="XM_001007022.2"/>
</dbReference>
<evidence type="ECO:0000313" key="3">
    <source>
        <dbReference type="Proteomes" id="UP000009168"/>
    </source>
</evidence>
<sequence length="73" mass="8031">MTPTTKSDVTIATYANGNTSCVQATNGSLLALSSFFLAILALVFQFLNKITTAYNKLFGKYLNLYIGYVFTFN</sequence>
<keyword evidence="1" id="KW-1133">Transmembrane helix</keyword>
<keyword evidence="1" id="KW-0472">Membrane</keyword>
<dbReference type="HOGENOM" id="CLU_595168_0_0_1"/>
<dbReference type="AlphaFoldDB" id="Q22NK8"/>
<dbReference type="InParanoid" id="Q22NK8"/>
<dbReference type="Proteomes" id="UP000009168">
    <property type="component" value="Unassembled WGS sequence"/>
</dbReference>
<dbReference type="KEGG" id="tet:TTHERM_00198410"/>
<accession>Q22NK8</accession>
<keyword evidence="1 2" id="KW-0812">Transmembrane</keyword>
<gene>
    <name evidence="2" type="ORF">TTHERM_00198410</name>
</gene>
<proteinExistence type="predicted"/>
<reference evidence="3" key="1">
    <citation type="journal article" date="2006" name="PLoS Biol.">
        <title>Macronuclear genome sequence of the ciliate Tetrahymena thermophila, a model eukaryote.</title>
        <authorList>
            <person name="Eisen J.A."/>
            <person name="Coyne R.S."/>
            <person name="Wu M."/>
            <person name="Wu D."/>
            <person name="Thiagarajan M."/>
            <person name="Wortman J.R."/>
            <person name="Badger J.H."/>
            <person name="Ren Q."/>
            <person name="Amedeo P."/>
            <person name="Jones K.M."/>
            <person name="Tallon L.J."/>
            <person name="Delcher A.L."/>
            <person name="Salzberg S.L."/>
            <person name="Silva J.C."/>
            <person name="Haas B.J."/>
            <person name="Majoros W.H."/>
            <person name="Farzad M."/>
            <person name="Carlton J.M."/>
            <person name="Smith R.K. Jr."/>
            <person name="Garg J."/>
            <person name="Pearlman R.E."/>
            <person name="Karrer K.M."/>
            <person name="Sun L."/>
            <person name="Manning G."/>
            <person name="Elde N.C."/>
            <person name="Turkewitz A.P."/>
            <person name="Asai D.J."/>
            <person name="Wilkes D.E."/>
            <person name="Wang Y."/>
            <person name="Cai H."/>
            <person name="Collins K."/>
            <person name="Stewart B.A."/>
            <person name="Lee S.R."/>
            <person name="Wilamowska K."/>
            <person name="Weinberg Z."/>
            <person name="Ruzzo W.L."/>
            <person name="Wloga D."/>
            <person name="Gaertig J."/>
            <person name="Frankel J."/>
            <person name="Tsao C.-C."/>
            <person name="Gorovsky M.A."/>
            <person name="Keeling P.J."/>
            <person name="Waller R.F."/>
            <person name="Patron N.J."/>
            <person name="Cherry J.M."/>
            <person name="Stover N.A."/>
            <person name="Krieger C.J."/>
            <person name="del Toro C."/>
            <person name="Ryder H.F."/>
            <person name="Williamson S.C."/>
            <person name="Barbeau R.A."/>
            <person name="Hamilton E.P."/>
            <person name="Orias E."/>
        </authorList>
    </citation>
    <scope>NUCLEOTIDE SEQUENCE [LARGE SCALE GENOMIC DNA]</scope>
    <source>
        <strain evidence="3">SB210</strain>
    </source>
</reference>
<protein>
    <submittedName>
        <fullName evidence="2">Transmembrane protein, putative</fullName>
    </submittedName>
</protein>
<organism evidence="2 3">
    <name type="scientific">Tetrahymena thermophila (strain SB210)</name>
    <dbReference type="NCBI Taxonomy" id="312017"/>
    <lineage>
        <taxon>Eukaryota</taxon>
        <taxon>Sar</taxon>
        <taxon>Alveolata</taxon>
        <taxon>Ciliophora</taxon>
        <taxon>Intramacronucleata</taxon>
        <taxon>Oligohymenophorea</taxon>
        <taxon>Hymenostomatida</taxon>
        <taxon>Tetrahymenina</taxon>
        <taxon>Tetrahymenidae</taxon>
        <taxon>Tetrahymena</taxon>
    </lineage>
</organism>
<evidence type="ECO:0000256" key="1">
    <source>
        <dbReference type="SAM" id="Phobius"/>
    </source>
</evidence>
<feature type="transmembrane region" description="Helical" evidence="1">
    <location>
        <begin position="29"/>
        <end position="47"/>
    </location>
</feature>